<keyword evidence="1" id="KW-0472">Membrane</keyword>
<protein>
    <submittedName>
        <fullName evidence="2">Uncharacterized protein</fullName>
    </submittedName>
</protein>
<comment type="caution">
    <text evidence="2">The sequence shown here is derived from an EMBL/GenBank/DDBJ whole genome shotgun (WGS) entry which is preliminary data.</text>
</comment>
<evidence type="ECO:0000256" key="1">
    <source>
        <dbReference type="SAM" id="Phobius"/>
    </source>
</evidence>
<keyword evidence="1" id="KW-1133">Transmembrane helix</keyword>
<organism evidence="2 3">
    <name type="scientific">Candidatus Azambacteria bacterium RIFCSPLOWO2_01_FULL_46_25</name>
    <dbReference type="NCBI Taxonomy" id="1797298"/>
    <lineage>
        <taxon>Bacteria</taxon>
        <taxon>Candidatus Azamiibacteriota</taxon>
    </lineage>
</organism>
<dbReference type="AlphaFoldDB" id="A0A1F5BTR6"/>
<sequence length="219" mass="24548">MEQQTAGVKKSWGMKIAKMAVGAVLVIFALFIILAITRIPHFIDKQKTEEQVAKIHATKLTLDDVMGKNLPPDPGAQADKTIAGIDANQNGIRDDVELAIFKEYPGSAKTRAVLLQYALVLQMEVTQPFKNTTNVTEVVREEDRADSCVADTLVPRESPESWRTPADIEKIDRFISFIESRQRNTPERKKARKDFVEKLGSFSPLDEEICDISFSMLPN</sequence>
<proteinExistence type="predicted"/>
<feature type="transmembrane region" description="Helical" evidence="1">
    <location>
        <begin position="16"/>
        <end position="37"/>
    </location>
</feature>
<evidence type="ECO:0000313" key="3">
    <source>
        <dbReference type="Proteomes" id="UP000176650"/>
    </source>
</evidence>
<keyword evidence="1" id="KW-0812">Transmembrane</keyword>
<dbReference type="EMBL" id="MEYS01000002">
    <property type="protein sequence ID" value="OGD34005.1"/>
    <property type="molecule type" value="Genomic_DNA"/>
</dbReference>
<dbReference type="STRING" id="1797298.A2988_00780"/>
<accession>A0A1F5BTR6</accession>
<dbReference type="Proteomes" id="UP000176650">
    <property type="component" value="Unassembled WGS sequence"/>
</dbReference>
<reference evidence="2 3" key="1">
    <citation type="journal article" date="2016" name="Nat. Commun.">
        <title>Thousands of microbial genomes shed light on interconnected biogeochemical processes in an aquifer system.</title>
        <authorList>
            <person name="Anantharaman K."/>
            <person name="Brown C.T."/>
            <person name="Hug L.A."/>
            <person name="Sharon I."/>
            <person name="Castelle C.J."/>
            <person name="Probst A.J."/>
            <person name="Thomas B.C."/>
            <person name="Singh A."/>
            <person name="Wilkins M.J."/>
            <person name="Karaoz U."/>
            <person name="Brodie E.L."/>
            <person name="Williams K.H."/>
            <person name="Hubbard S.S."/>
            <person name="Banfield J.F."/>
        </authorList>
    </citation>
    <scope>NUCLEOTIDE SEQUENCE [LARGE SCALE GENOMIC DNA]</scope>
</reference>
<evidence type="ECO:0000313" key="2">
    <source>
        <dbReference type="EMBL" id="OGD34005.1"/>
    </source>
</evidence>
<name>A0A1F5BTR6_9BACT</name>
<gene>
    <name evidence="2" type="ORF">A2988_00780</name>
</gene>